<protein>
    <submittedName>
        <fullName evidence="1">DUF1380 domain-containing protein</fullName>
    </submittedName>
</protein>
<sequence length="151" mass="16991">MDLRGVCYVRTVSTICCDLLKAYENHEKIAVIIWCEGDVREMGAEFNPTADDIQSVLRAIGESDSDALWRDGIGQNFVEGVLRELVALRPPRQIAVPEDVLRTLLPLMEAGMNLPRYQTQDRAAEEETALDTLRYLLSKNIPAHNLTEGNY</sequence>
<name>A0A756I473_SALER</name>
<reference evidence="1" key="1">
    <citation type="journal article" date="2018" name="Genome Biol.">
        <title>SKESA: strategic k-mer extension for scrupulous assemblies.</title>
        <authorList>
            <person name="Souvorov A."/>
            <person name="Agarwala R."/>
            <person name="Lipman D.J."/>
        </authorList>
    </citation>
    <scope>NUCLEOTIDE SEQUENCE</scope>
    <source>
        <strain evidence="1">MA.CK_00/00002125</strain>
    </source>
</reference>
<proteinExistence type="predicted"/>
<dbReference type="AlphaFoldDB" id="A0A756I473"/>
<comment type="caution">
    <text evidence="1">The sequence shown here is derived from an EMBL/GenBank/DDBJ whole genome shotgun (WGS) entry which is preliminary data.</text>
</comment>
<accession>A0A756I473</accession>
<dbReference type="EMBL" id="DAAWYJ010000025">
    <property type="protein sequence ID" value="HAG0017142.1"/>
    <property type="molecule type" value="Genomic_DNA"/>
</dbReference>
<organism evidence="1">
    <name type="scientific">Salmonella enterica</name>
    <name type="common">Salmonella choleraesuis</name>
    <dbReference type="NCBI Taxonomy" id="28901"/>
    <lineage>
        <taxon>Bacteria</taxon>
        <taxon>Pseudomonadati</taxon>
        <taxon>Pseudomonadota</taxon>
        <taxon>Gammaproteobacteria</taxon>
        <taxon>Enterobacterales</taxon>
        <taxon>Enterobacteriaceae</taxon>
        <taxon>Salmonella</taxon>
    </lineage>
</organism>
<gene>
    <name evidence="1" type="ORF">G8O67_004501</name>
</gene>
<evidence type="ECO:0000313" key="1">
    <source>
        <dbReference type="EMBL" id="HAG0017142.1"/>
    </source>
</evidence>
<reference evidence="1" key="2">
    <citation type="submission" date="2020-02" db="EMBL/GenBank/DDBJ databases">
        <authorList>
            <consortium name="NCBI Pathogen Detection Project"/>
        </authorList>
    </citation>
    <scope>NUCLEOTIDE SEQUENCE</scope>
    <source>
        <strain evidence="1">MA.CK_00/00002125</strain>
    </source>
</reference>